<comment type="caution">
    <text evidence="2">The sequence shown here is derived from an EMBL/GenBank/DDBJ whole genome shotgun (WGS) entry which is preliminary data.</text>
</comment>
<reference evidence="2 3" key="1">
    <citation type="submission" date="2019-01" db="EMBL/GenBank/DDBJ databases">
        <title>A draft genome assembly of the solar-powered sea slug Elysia chlorotica.</title>
        <authorList>
            <person name="Cai H."/>
            <person name="Li Q."/>
            <person name="Fang X."/>
            <person name="Li J."/>
            <person name="Curtis N.E."/>
            <person name="Altenburger A."/>
            <person name="Shibata T."/>
            <person name="Feng M."/>
            <person name="Maeda T."/>
            <person name="Schwartz J.A."/>
            <person name="Shigenobu S."/>
            <person name="Lundholm N."/>
            <person name="Nishiyama T."/>
            <person name="Yang H."/>
            <person name="Hasebe M."/>
            <person name="Li S."/>
            <person name="Pierce S.K."/>
            <person name="Wang J."/>
        </authorList>
    </citation>
    <scope>NUCLEOTIDE SEQUENCE [LARGE SCALE GENOMIC DNA]</scope>
    <source>
        <strain evidence="2">EC2010</strain>
        <tissue evidence="2">Whole organism of an adult</tissue>
    </source>
</reference>
<feature type="signal peptide" evidence="1">
    <location>
        <begin position="1"/>
        <end position="20"/>
    </location>
</feature>
<evidence type="ECO:0000313" key="3">
    <source>
        <dbReference type="Proteomes" id="UP000271974"/>
    </source>
</evidence>
<evidence type="ECO:0000313" key="2">
    <source>
        <dbReference type="EMBL" id="RUS84938.1"/>
    </source>
</evidence>
<dbReference type="EMBL" id="RQTK01000188">
    <property type="protein sequence ID" value="RUS84938.1"/>
    <property type="molecule type" value="Genomic_DNA"/>
</dbReference>
<gene>
    <name evidence="2" type="ORF">EGW08_007300</name>
</gene>
<feature type="non-terminal residue" evidence="2">
    <location>
        <position position="1"/>
    </location>
</feature>
<dbReference type="AlphaFoldDB" id="A0A3S1BCE1"/>
<feature type="chain" id="PRO_5018611767" evidence="1">
    <location>
        <begin position="21"/>
        <end position="104"/>
    </location>
</feature>
<protein>
    <submittedName>
        <fullName evidence="2">Uncharacterized protein</fullName>
    </submittedName>
</protein>
<sequence length="104" mass="11733">SLFSFLCINIVNLILPSVSIEVYNLRQDPVLFPILTFDPGCDLVLCLRDIVVVSRNSSAQRGRATKPKISMSLPFPWFADPQRQSCCILLELGHQHSAPHDLLW</sequence>
<dbReference type="Proteomes" id="UP000271974">
    <property type="component" value="Unassembled WGS sequence"/>
</dbReference>
<name>A0A3S1BCE1_ELYCH</name>
<feature type="non-terminal residue" evidence="2">
    <location>
        <position position="104"/>
    </location>
</feature>
<accession>A0A3S1BCE1</accession>
<keyword evidence="3" id="KW-1185">Reference proteome</keyword>
<organism evidence="2 3">
    <name type="scientific">Elysia chlorotica</name>
    <name type="common">Eastern emerald elysia</name>
    <name type="synonym">Sea slug</name>
    <dbReference type="NCBI Taxonomy" id="188477"/>
    <lineage>
        <taxon>Eukaryota</taxon>
        <taxon>Metazoa</taxon>
        <taxon>Spiralia</taxon>
        <taxon>Lophotrochozoa</taxon>
        <taxon>Mollusca</taxon>
        <taxon>Gastropoda</taxon>
        <taxon>Heterobranchia</taxon>
        <taxon>Euthyneura</taxon>
        <taxon>Panpulmonata</taxon>
        <taxon>Sacoglossa</taxon>
        <taxon>Placobranchoidea</taxon>
        <taxon>Plakobranchidae</taxon>
        <taxon>Elysia</taxon>
    </lineage>
</organism>
<evidence type="ECO:0000256" key="1">
    <source>
        <dbReference type="SAM" id="SignalP"/>
    </source>
</evidence>
<proteinExistence type="predicted"/>
<keyword evidence="1" id="KW-0732">Signal</keyword>